<dbReference type="EMBL" id="CP073754">
    <property type="protein sequence ID" value="QWF71013.1"/>
    <property type="molecule type" value="Genomic_DNA"/>
</dbReference>
<dbReference type="RefSeq" id="WP_215582549.1">
    <property type="nucleotide sequence ID" value="NZ_CP073754.1"/>
</dbReference>
<organism evidence="1 2">
    <name type="scientific">Methylomonas paludis</name>
    <dbReference type="NCBI Taxonomy" id="1173101"/>
    <lineage>
        <taxon>Bacteria</taxon>
        <taxon>Pseudomonadati</taxon>
        <taxon>Pseudomonadota</taxon>
        <taxon>Gammaproteobacteria</taxon>
        <taxon>Methylococcales</taxon>
        <taxon>Methylococcaceae</taxon>
        <taxon>Methylomonas</taxon>
    </lineage>
</organism>
<reference evidence="1" key="1">
    <citation type="submission" date="2021-04" db="EMBL/GenBank/DDBJ databases">
        <title>Draft genome sequence data of methanotrophic Methylovulum sp. strain S1L and Methylomonas sp. strain S2AM isolated from boreal lake water columns.</title>
        <authorList>
            <person name="Rissanen A.J."/>
            <person name="Mangayil R."/>
            <person name="Svenning M.M."/>
            <person name="Khanongnuch R."/>
        </authorList>
    </citation>
    <scope>NUCLEOTIDE SEQUENCE</scope>
    <source>
        <strain evidence="1">S2AM</strain>
    </source>
</reference>
<name>A0A975RA67_9GAMM</name>
<sequence>MAEAKAKNRRLSHKTRRDLADFGKTGILWVNLSSNWANVAGAIDVSSLNRVFQQRKEKLD</sequence>
<dbReference type="KEGG" id="mpad:KEF85_00490"/>
<evidence type="ECO:0000313" key="1">
    <source>
        <dbReference type="EMBL" id="QWF71013.1"/>
    </source>
</evidence>
<keyword evidence="2" id="KW-1185">Reference proteome</keyword>
<gene>
    <name evidence="1" type="ORF">KEF85_00490</name>
</gene>
<proteinExistence type="predicted"/>
<dbReference type="AlphaFoldDB" id="A0A975RA67"/>
<accession>A0A975RA67</accession>
<evidence type="ECO:0000313" key="2">
    <source>
        <dbReference type="Proteomes" id="UP000676649"/>
    </source>
</evidence>
<protein>
    <submittedName>
        <fullName evidence="1">Uncharacterized protein</fullName>
    </submittedName>
</protein>
<dbReference type="Proteomes" id="UP000676649">
    <property type="component" value="Chromosome"/>
</dbReference>